<organism evidence="4 5">
    <name type="scientific">Candidatus Kaiserbacteria bacterium RIFCSPLOWO2_12_FULL_45_26</name>
    <dbReference type="NCBI Taxonomy" id="1798525"/>
    <lineage>
        <taxon>Bacteria</taxon>
        <taxon>Candidatus Kaiseribacteriota</taxon>
    </lineage>
</organism>
<evidence type="ECO:0000256" key="1">
    <source>
        <dbReference type="ARBA" id="ARBA00004196"/>
    </source>
</evidence>
<dbReference type="Pfam" id="PF13407">
    <property type="entry name" value="Peripla_BP_4"/>
    <property type="match status" value="1"/>
</dbReference>
<dbReference type="EMBL" id="MFMM01000001">
    <property type="protein sequence ID" value="OGG85403.1"/>
    <property type="molecule type" value="Genomic_DNA"/>
</dbReference>
<comment type="caution">
    <text evidence="4">The sequence shown here is derived from an EMBL/GenBank/DDBJ whole genome shotgun (WGS) entry which is preliminary data.</text>
</comment>
<dbReference type="Proteomes" id="UP000177325">
    <property type="component" value="Unassembled WGS sequence"/>
</dbReference>
<keyword evidence="2" id="KW-0732">Signal</keyword>
<protein>
    <recommendedName>
        <fullName evidence="3">Periplasmic binding protein domain-containing protein</fullName>
    </recommendedName>
</protein>
<evidence type="ECO:0000313" key="4">
    <source>
        <dbReference type="EMBL" id="OGG85403.1"/>
    </source>
</evidence>
<dbReference type="Gene3D" id="3.40.50.2300">
    <property type="match status" value="2"/>
</dbReference>
<evidence type="ECO:0000259" key="3">
    <source>
        <dbReference type="Pfam" id="PF13407"/>
    </source>
</evidence>
<feature type="domain" description="Periplasmic binding protein" evidence="3">
    <location>
        <begin position="27"/>
        <end position="287"/>
    </location>
</feature>
<sequence>MAAGAYFFLGKDTDTNVVETPEKIVRIGLSLDTLKTQRWAVERDIMTAKALEQGAVVTTLVAEGDDAKQISQIENFISQKVDVIIVVPHDTTALNAVLSRAQAAGIKVINYDRLTQGSAPDLYLSFDSVKVGEVGARYVIDAIPDTIAVPDVAYLGGSSNDNNAHLVKSGVMSVLEPLVASGTINLVYNEFTTEWSPDVAYKNLKAFLDNDGHVDAVVTASDALAYGAIQALAEHDLAGKVPVSGQDGELQAMQRMLKGTQTVSAYKPGRLLAEKAVAEALLFASGQPAEVNATTNNGFMDVPSYLIDPIAVTVANIDSTVIADGTYTRSQIYVTE</sequence>
<dbReference type="AlphaFoldDB" id="A0A1F6FHS1"/>
<dbReference type="InterPro" id="IPR050555">
    <property type="entry name" value="Bact_Solute-Bind_Prot2"/>
</dbReference>
<dbReference type="PANTHER" id="PTHR30036">
    <property type="entry name" value="D-XYLOSE-BINDING PERIPLASMIC PROTEIN"/>
    <property type="match status" value="1"/>
</dbReference>
<reference evidence="4 5" key="1">
    <citation type="journal article" date="2016" name="Nat. Commun.">
        <title>Thousands of microbial genomes shed light on interconnected biogeochemical processes in an aquifer system.</title>
        <authorList>
            <person name="Anantharaman K."/>
            <person name="Brown C.T."/>
            <person name="Hug L.A."/>
            <person name="Sharon I."/>
            <person name="Castelle C.J."/>
            <person name="Probst A.J."/>
            <person name="Thomas B.C."/>
            <person name="Singh A."/>
            <person name="Wilkins M.J."/>
            <person name="Karaoz U."/>
            <person name="Brodie E.L."/>
            <person name="Williams K.H."/>
            <person name="Hubbard S.S."/>
            <person name="Banfield J.F."/>
        </authorList>
    </citation>
    <scope>NUCLEOTIDE SEQUENCE [LARGE SCALE GENOMIC DNA]</scope>
</reference>
<proteinExistence type="predicted"/>
<dbReference type="STRING" id="1798525.A3G90_02655"/>
<evidence type="ECO:0000256" key="2">
    <source>
        <dbReference type="ARBA" id="ARBA00022729"/>
    </source>
</evidence>
<dbReference type="InterPro" id="IPR028082">
    <property type="entry name" value="Peripla_BP_I"/>
</dbReference>
<dbReference type="PANTHER" id="PTHR30036:SF1">
    <property type="entry name" value="D-XYLOSE-BINDING PERIPLASMIC PROTEIN"/>
    <property type="match status" value="1"/>
</dbReference>
<gene>
    <name evidence="4" type="ORF">A3G90_02655</name>
</gene>
<dbReference type="GO" id="GO:0030288">
    <property type="term" value="C:outer membrane-bounded periplasmic space"/>
    <property type="evidence" value="ECO:0007669"/>
    <property type="project" value="TreeGrafter"/>
</dbReference>
<dbReference type="InterPro" id="IPR025997">
    <property type="entry name" value="SBP_2_dom"/>
</dbReference>
<comment type="subcellular location">
    <subcellularLocation>
        <location evidence="1">Cell envelope</location>
    </subcellularLocation>
</comment>
<accession>A0A1F6FHS1</accession>
<evidence type="ECO:0000313" key="5">
    <source>
        <dbReference type="Proteomes" id="UP000177325"/>
    </source>
</evidence>
<dbReference type="SUPFAM" id="SSF53822">
    <property type="entry name" value="Periplasmic binding protein-like I"/>
    <property type="match status" value="1"/>
</dbReference>
<dbReference type="GO" id="GO:0030246">
    <property type="term" value="F:carbohydrate binding"/>
    <property type="evidence" value="ECO:0007669"/>
    <property type="project" value="TreeGrafter"/>
</dbReference>
<name>A0A1F6FHS1_9BACT</name>